<gene>
    <name evidence="1" type="ORF">SAMN05660649_04367</name>
</gene>
<keyword evidence="2" id="KW-1185">Reference proteome</keyword>
<dbReference type="InterPro" id="IPR024411">
    <property type="entry name" value="Tail_terminator_phage"/>
</dbReference>
<protein>
    <submittedName>
        <fullName evidence="1">Uncharacterized protein</fullName>
    </submittedName>
</protein>
<sequence length="120" mass="13194">MRVLDLISVIKQGLNFTFYPNTIPATAAPDCATVSLTGGAASNSQITRPAFQVLLRATHPGEGEAKAWEIYNFMHQKRDFDVGTTHVIFCTAAQSTPLYIGTDENGRHLYSINFRTLCEA</sequence>
<proteinExistence type="predicted"/>
<dbReference type="OrthoDB" id="2989795at2"/>
<organism evidence="1 2">
    <name type="scientific">Desulfotruncus arcticus DSM 17038</name>
    <dbReference type="NCBI Taxonomy" id="1121424"/>
    <lineage>
        <taxon>Bacteria</taxon>
        <taxon>Bacillati</taxon>
        <taxon>Bacillota</taxon>
        <taxon>Clostridia</taxon>
        <taxon>Eubacteriales</taxon>
        <taxon>Desulfallaceae</taxon>
        <taxon>Desulfotruncus</taxon>
    </lineage>
</organism>
<accession>A0A1I2YBG1</accession>
<dbReference type="RefSeq" id="WP_092474340.1">
    <property type="nucleotide sequence ID" value="NZ_FOOX01000020.1"/>
</dbReference>
<dbReference type="EMBL" id="FOOX01000020">
    <property type="protein sequence ID" value="SFH23013.1"/>
    <property type="molecule type" value="Genomic_DNA"/>
</dbReference>
<dbReference type="Pfam" id="PF12691">
    <property type="entry name" value="Phage_tail_terminator_6"/>
    <property type="match status" value="1"/>
</dbReference>
<evidence type="ECO:0000313" key="2">
    <source>
        <dbReference type="Proteomes" id="UP000199337"/>
    </source>
</evidence>
<reference evidence="2" key="1">
    <citation type="submission" date="2016-10" db="EMBL/GenBank/DDBJ databases">
        <authorList>
            <person name="Varghese N."/>
            <person name="Submissions S."/>
        </authorList>
    </citation>
    <scope>NUCLEOTIDE SEQUENCE [LARGE SCALE GENOMIC DNA]</scope>
    <source>
        <strain evidence="2">DSM 17038</strain>
    </source>
</reference>
<name>A0A1I2YBG1_9FIRM</name>
<dbReference type="STRING" id="341036.SAMN05660649_04367"/>
<dbReference type="Proteomes" id="UP000199337">
    <property type="component" value="Unassembled WGS sequence"/>
</dbReference>
<evidence type="ECO:0000313" key="1">
    <source>
        <dbReference type="EMBL" id="SFH23013.1"/>
    </source>
</evidence>
<dbReference type="AlphaFoldDB" id="A0A1I2YBG1"/>